<accession>A0AAV8W070</accession>
<evidence type="ECO:0000313" key="2">
    <source>
        <dbReference type="EMBL" id="KAJ8919740.1"/>
    </source>
</evidence>
<comment type="caution">
    <text evidence="2">The sequence shown here is derived from an EMBL/GenBank/DDBJ whole genome shotgun (WGS) entry which is preliminary data.</text>
</comment>
<keyword evidence="3" id="KW-1185">Reference proteome</keyword>
<reference evidence="2 3" key="1">
    <citation type="journal article" date="2023" name="Insect Mol. Biol.">
        <title>Genome sequencing provides insights into the evolution of gene families encoding plant cell wall-degrading enzymes in longhorned beetles.</title>
        <authorList>
            <person name="Shin N.R."/>
            <person name="Okamura Y."/>
            <person name="Kirsch R."/>
            <person name="Pauchet Y."/>
        </authorList>
    </citation>
    <scope>NUCLEOTIDE SEQUENCE [LARGE SCALE GENOMIC DNA]</scope>
    <source>
        <strain evidence="2">EAD_L_NR</strain>
    </source>
</reference>
<dbReference type="SUPFAM" id="SSF53300">
    <property type="entry name" value="vWA-like"/>
    <property type="match status" value="1"/>
</dbReference>
<dbReference type="PANTHER" id="PTHR12604">
    <property type="entry name" value="KU AUTOANTIGEN DNA HELICASE"/>
    <property type="match status" value="1"/>
</dbReference>
<gene>
    <name evidence="2" type="ORF">NQ315_006269</name>
</gene>
<dbReference type="InterPro" id="IPR036465">
    <property type="entry name" value="vWFA_dom_sf"/>
</dbReference>
<name>A0AAV8W070_9CUCU</name>
<organism evidence="2 3">
    <name type="scientific">Exocentrus adspersus</name>
    <dbReference type="NCBI Taxonomy" id="1586481"/>
    <lineage>
        <taxon>Eukaryota</taxon>
        <taxon>Metazoa</taxon>
        <taxon>Ecdysozoa</taxon>
        <taxon>Arthropoda</taxon>
        <taxon>Hexapoda</taxon>
        <taxon>Insecta</taxon>
        <taxon>Pterygota</taxon>
        <taxon>Neoptera</taxon>
        <taxon>Endopterygota</taxon>
        <taxon>Coleoptera</taxon>
        <taxon>Polyphaga</taxon>
        <taxon>Cucujiformia</taxon>
        <taxon>Chrysomeloidea</taxon>
        <taxon>Cerambycidae</taxon>
        <taxon>Lamiinae</taxon>
        <taxon>Acanthocinini</taxon>
        <taxon>Exocentrus</taxon>
    </lineage>
</organism>
<dbReference type="InterPro" id="IPR016194">
    <property type="entry name" value="SPOC-like_C_dom_sf"/>
</dbReference>
<dbReference type="Gene3D" id="3.40.50.410">
    <property type="entry name" value="von Willebrand factor, type A domain"/>
    <property type="match status" value="1"/>
</dbReference>
<dbReference type="Pfam" id="PF03731">
    <property type="entry name" value="Ku_N"/>
    <property type="match status" value="1"/>
</dbReference>
<feature type="domain" description="Ku70/Ku80 N-terminal alpha/beta" evidence="1">
    <location>
        <begin position="115"/>
        <end position="203"/>
    </location>
</feature>
<dbReference type="EMBL" id="JANEYG010000016">
    <property type="protein sequence ID" value="KAJ8919740.1"/>
    <property type="molecule type" value="Genomic_DNA"/>
</dbReference>
<dbReference type="GO" id="GO:0003690">
    <property type="term" value="F:double-stranded DNA binding"/>
    <property type="evidence" value="ECO:0007669"/>
    <property type="project" value="TreeGrafter"/>
</dbReference>
<protein>
    <recommendedName>
        <fullName evidence="1">Ku70/Ku80 N-terminal alpha/beta domain-containing protein</fullName>
    </recommendedName>
</protein>
<dbReference type="InterPro" id="IPR005161">
    <property type="entry name" value="Ku_N"/>
</dbReference>
<proteinExistence type="predicted"/>
<dbReference type="GO" id="GO:0000723">
    <property type="term" value="P:telomere maintenance"/>
    <property type="evidence" value="ECO:0007669"/>
    <property type="project" value="TreeGrafter"/>
</dbReference>
<dbReference type="GO" id="GO:0006303">
    <property type="term" value="P:double-strand break repair via nonhomologous end joining"/>
    <property type="evidence" value="ECO:0007669"/>
    <property type="project" value="TreeGrafter"/>
</dbReference>
<dbReference type="AlphaFoldDB" id="A0AAV8W070"/>
<evidence type="ECO:0000259" key="1">
    <source>
        <dbReference type="Pfam" id="PF03731"/>
    </source>
</evidence>
<dbReference type="SUPFAM" id="SSF100939">
    <property type="entry name" value="SPOC domain-like"/>
    <property type="match status" value="1"/>
</dbReference>
<dbReference type="GO" id="GO:0043564">
    <property type="term" value="C:Ku70:Ku80 complex"/>
    <property type="evidence" value="ECO:0007669"/>
    <property type="project" value="TreeGrafter"/>
</dbReference>
<evidence type="ECO:0000313" key="3">
    <source>
        <dbReference type="Proteomes" id="UP001159042"/>
    </source>
</evidence>
<dbReference type="Proteomes" id="UP001159042">
    <property type="component" value="Unassembled WGS sequence"/>
</dbReference>
<dbReference type="GO" id="GO:0042162">
    <property type="term" value="F:telomeric DNA binding"/>
    <property type="evidence" value="ECO:0007669"/>
    <property type="project" value="TreeGrafter"/>
</dbReference>
<dbReference type="PANTHER" id="PTHR12604:SF2">
    <property type="entry name" value="X-RAY REPAIR CROSS-COMPLEMENTING PROTEIN 6"/>
    <property type="match status" value="1"/>
</dbReference>
<sequence>MFFADDENNPDSEGEEGVEELDKNYKPIFVIIAIDTHPVMFRKREDSSVPFKDCLSACHRLANSLLLANSQRSFNQFAVLLAKEEAPCLINFGDNLIDTVKLLESKAALPNKQLADEYQRKGEFDLAAFFLACKKTFHDLKTAYYKRVLIYITDDDDPAKDAAKRFTALNEIKTFSGSDINFEVVSTTPSFDYSKFYNELFSLLDEPPMEQICEDEVGLVEKLTCSVLTRQSKMRIRLFPFKEDFTRALECFKLDFVSASKLLNTKVRKDGQSIKLATETQGEIGGPSSYFKEKGEGVVKFDPYERCCLLDNTIPQGLTLLYVSKRTTDVGYVLSKPFLLAPQEKEDMHFHKFWQCCVKNEKVLVCLLKRKQPGKRRFTELIPVVVNNSPLFLVKYIPFANEIILPKKEEYAEPEEDEDPCYRKKKAYVKAKLLDEPMEEVTDVTFDVSALNEHLREVGDMINKNFVFAQERKRKAPASASRSKKMK</sequence>